<dbReference type="EMBL" id="BIMW01000090">
    <property type="protein sequence ID" value="GCE94117.1"/>
    <property type="molecule type" value="Genomic_DNA"/>
</dbReference>
<gene>
    <name evidence="1" type="ORF">NIES46_21700</name>
</gene>
<name>A0A5M3T5G1_LIMPL</name>
<evidence type="ECO:0000313" key="1">
    <source>
        <dbReference type="EMBL" id="GCE94117.1"/>
    </source>
</evidence>
<dbReference type="Proteomes" id="UP000326169">
    <property type="component" value="Unassembled WGS sequence"/>
</dbReference>
<organism evidence="1 2">
    <name type="scientific">Limnospira platensis NIES-46</name>
    <dbReference type="NCBI Taxonomy" id="1236695"/>
    <lineage>
        <taxon>Bacteria</taxon>
        <taxon>Bacillati</taxon>
        <taxon>Cyanobacteriota</taxon>
        <taxon>Cyanophyceae</taxon>
        <taxon>Oscillatoriophycideae</taxon>
        <taxon>Oscillatoriales</taxon>
        <taxon>Sirenicapillariaceae</taxon>
        <taxon>Limnospira</taxon>
    </lineage>
</organism>
<protein>
    <recommendedName>
        <fullName evidence="3">Transposase</fullName>
    </recommendedName>
</protein>
<sequence>MFSATLILAQETWLKIRYLGRHGHLLVQHEHSGDLLRKYKIIFL</sequence>
<keyword evidence="2" id="KW-1185">Reference proteome</keyword>
<comment type="caution">
    <text evidence="1">The sequence shown here is derived from an EMBL/GenBank/DDBJ whole genome shotgun (WGS) entry which is preliminary data.</text>
</comment>
<accession>A0A5M3T5G1</accession>
<proteinExistence type="predicted"/>
<evidence type="ECO:0008006" key="3">
    <source>
        <dbReference type="Google" id="ProtNLM"/>
    </source>
</evidence>
<evidence type="ECO:0000313" key="2">
    <source>
        <dbReference type="Proteomes" id="UP000326169"/>
    </source>
</evidence>
<reference evidence="1 2" key="1">
    <citation type="journal article" date="2019" name="J Genomics">
        <title>The Draft Genome of a Hydrogen-producing Cyanobacterium, Arthrospira platensis NIES-46.</title>
        <authorList>
            <person name="Suzuki S."/>
            <person name="Yamaguchi H."/>
            <person name="Kawachi M."/>
        </authorList>
    </citation>
    <scope>NUCLEOTIDE SEQUENCE [LARGE SCALE GENOMIC DNA]</scope>
    <source>
        <strain evidence="1 2">NIES-46</strain>
    </source>
</reference>